<name>A0A7S4K5A7_9EUKA</name>
<proteinExistence type="predicted"/>
<dbReference type="AlphaFoldDB" id="A0A7S4K5A7"/>
<protein>
    <recommendedName>
        <fullName evidence="3">SHSP domain-containing protein</fullName>
    </recommendedName>
</protein>
<evidence type="ECO:0008006" key="3">
    <source>
        <dbReference type="Google" id="ProtNLM"/>
    </source>
</evidence>
<feature type="region of interest" description="Disordered" evidence="1">
    <location>
        <begin position="215"/>
        <end position="273"/>
    </location>
</feature>
<sequence length="273" mass="29536">MTTTPYALYATAHPLNMLHGMPPSWLYGFDAHAHWPRFDAHDHWRRARTMEKTMHKALRLQERAIEAARQQVARAQEPPWRALNEYEAEITLRLPALADDSLAARVSEDGRSLTVTGSVDSCACQDAVVAEIQFPYGHSLSAEDIELSLQDGGLLTVKALRKKPSLGVKIVKASPPPEKPPARDAQAEEMALESKFKIAVASVVEQASVVEKMKTAADVDVDEGGAREPEAADEKKTADEPPEDEAVPPPSGSGKASAATMPEEGVAVQDGEA</sequence>
<accession>A0A7S4K5A7</accession>
<evidence type="ECO:0000256" key="1">
    <source>
        <dbReference type="SAM" id="MobiDB-lite"/>
    </source>
</evidence>
<gene>
    <name evidence="2" type="ORF">CPOL0286_LOCUS18472</name>
</gene>
<dbReference type="EMBL" id="HBKO01040242">
    <property type="protein sequence ID" value="CAE2284448.1"/>
    <property type="molecule type" value="Transcribed_RNA"/>
</dbReference>
<evidence type="ECO:0000313" key="2">
    <source>
        <dbReference type="EMBL" id="CAE2284448.1"/>
    </source>
</evidence>
<reference evidence="2" key="1">
    <citation type="submission" date="2021-01" db="EMBL/GenBank/DDBJ databases">
        <authorList>
            <person name="Corre E."/>
            <person name="Pelletier E."/>
            <person name="Niang G."/>
            <person name="Scheremetjew M."/>
            <person name="Finn R."/>
            <person name="Kale V."/>
            <person name="Holt S."/>
            <person name="Cochrane G."/>
            <person name="Meng A."/>
            <person name="Brown T."/>
            <person name="Cohen L."/>
        </authorList>
    </citation>
    <scope>NUCLEOTIDE SEQUENCE</scope>
    <source>
        <strain evidence="2">UIO037</strain>
    </source>
</reference>
<organism evidence="2">
    <name type="scientific">Prymnesium polylepis</name>
    <dbReference type="NCBI Taxonomy" id="72548"/>
    <lineage>
        <taxon>Eukaryota</taxon>
        <taxon>Haptista</taxon>
        <taxon>Haptophyta</taxon>
        <taxon>Prymnesiophyceae</taxon>
        <taxon>Prymnesiales</taxon>
        <taxon>Prymnesiaceae</taxon>
        <taxon>Prymnesium</taxon>
    </lineage>
</organism>
<feature type="compositionally biased region" description="Basic and acidic residues" evidence="1">
    <location>
        <begin position="224"/>
        <end position="239"/>
    </location>
</feature>